<comment type="caution">
    <text evidence="1">The sequence shown here is derived from an EMBL/GenBank/DDBJ whole genome shotgun (WGS) entry which is preliminary data.</text>
</comment>
<proteinExistence type="predicted"/>
<dbReference type="EMBL" id="LAZR01006516">
    <property type="protein sequence ID" value="KKM91553.1"/>
    <property type="molecule type" value="Genomic_DNA"/>
</dbReference>
<organism evidence="1">
    <name type="scientific">marine sediment metagenome</name>
    <dbReference type="NCBI Taxonomy" id="412755"/>
    <lineage>
        <taxon>unclassified sequences</taxon>
        <taxon>metagenomes</taxon>
        <taxon>ecological metagenomes</taxon>
    </lineage>
</organism>
<protein>
    <submittedName>
        <fullName evidence="1">Uncharacterized protein</fullName>
    </submittedName>
</protein>
<name>A0A0F9LDJ9_9ZZZZ</name>
<evidence type="ECO:0000313" key="1">
    <source>
        <dbReference type="EMBL" id="KKM91553.1"/>
    </source>
</evidence>
<dbReference type="AlphaFoldDB" id="A0A0F9LDJ9"/>
<gene>
    <name evidence="1" type="ORF">LCGC14_1227330</name>
</gene>
<reference evidence="1" key="1">
    <citation type="journal article" date="2015" name="Nature">
        <title>Complex archaea that bridge the gap between prokaryotes and eukaryotes.</title>
        <authorList>
            <person name="Spang A."/>
            <person name="Saw J.H."/>
            <person name="Jorgensen S.L."/>
            <person name="Zaremba-Niedzwiedzka K."/>
            <person name="Martijn J."/>
            <person name="Lind A.E."/>
            <person name="van Eijk R."/>
            <person name="Schleper C."/>
            <person name="Guy L."/>
            <person name="Ettema T.J."/>
        </authorList>
    </citation>
    <scope>NUCLEOTIDE SEQUENCE</scope>
</reference>
<accession>A0A0F9LDJ9</accession>
<sequence length="122" mass="14672">MRNFTKKQKEKITKYFKDNLWRSVKVLDAPTLMVEYNKRIVPIIITDESSVYNRASVFTLVLRKRFNGSDIKFDHEWHDKKNLRAATEDEIKLFMSDRNIHDTKCEFRANDIYKLIDNIKLD</sequence>